<feature type="domain" description="Peptidase S8/S53" evidence="7">
    <location>
        <begin position="180"/>
        <end position="453"/>
    </location>
</feature>
<sequence length="560" mass="61616">MRVGLTIFILFLCSLTVRSQSGAGNDALYKHFVYFKDKANTPYSIQQPQQFLSVTAIQRRERYQIPILTRDLPVSPSYVAQLSQAGAKVWYTSRWFNGALIQCDTITLRKIKQLPFIRTSETVALRSSKKPQTSGQKQVEIQNFKKIEFQSGKNQSEFGEAYGQAKLIGVPEMHQAGFRGEGMRIAVFDGGFSGVNRVPAFAQLFRDNRIKATFDFVDKDTGVFEKDSHGTQVLSTMAANIRGAFVGTAPKAEYALFITEDVGREQRLEEINWLLAAEFADSAGVDIIQSSLGYNLFDKGETSYTYQDFNGDKAISTRAADFAAAAGMLVIVSAGNEGNDPWQYITAPADADSVLSIGATDSLGRRAVFSSIGPSYDGRIKPDLSGQGLLAAVINPAGNVIRANGTSFSAPIICGLAAGFWQANRQLSNVQVMDYLKLSGSQATNPDNRLGFGIPHYRRAQTLADQLEGNLNGEFRLYPNPVPVDENHFTIILPLAADQNTEFRLYNAVGQEVSQFSYQYGKVKSDRTFITFELKGMAPGIYHCVISGPNSSETIRFLKL</sequence>
<feature type="active site" description="Charge relay system" evidence="5">
    <location>
        <position position="407"/>
    </location>
</feature>
<dbReference type="SUPFAM" id="SSF52743">
    <property type="entry name" value="Subtilisin-like"/>
    <property type="match status" value="1"/>
</dbReference>
<dbReference type="InterPro" id="IPR050131">
    <property type="entry name" value="Peptidase_S8_subtilisin-like"/>
</dbReference>
<dbReference type="Pfam" id="PF00082">
    <property type="entry name" value="Peptidase_S8"/>
    <property type="match status" value="1"/>
</dbReference>
<feature type="chain" id="PRO_5028816439" evidence="6">
    <location>
        <begin position="24"/>
        <end position="560"/>
    </location>
</feature>
<evidence type="ECO:0000256" key="1">
    <source>
        <dbReference type="ARBA" id="ARBA00011073"/>
    </source>
</evidence>
<keyword evidence="9" id="KW-1185">Reference proteome</keyword>
<evidence type="ECO:0000256" key="2">
    <source>
        <dbReference type="ARBA" id="ARBA00022670"/>
    </source>
</evidence>
<reference evidence="8 9" key="1">
    <citation type="journal article" date="2018" name="Int. J. Syst. Evol. Microbiol.">
        <title>Adhaeribacter swui sp. nov., isolated from wet mud.</title>
        <authorList>
            <person name="Kim D.U."/>
            <person name="Kim K.W."/>
            <person name="Kang M.S."/>
            <person name="Kim J.Y."/>
            <person name="Jang J.H."/>
            <person name="Kim M.K."/>
        </authorList>
    </citation>
    <scope>NUCLEOTIDE SEQUENCE [LARGE SCALE GENOMIC DNA]</scope>
    <source>
        <strain evidence="8 9">KCTC 52873</strain>
    </source>
</reference>
<feature type="active site" description="Charge relay system" evidence="5">
    <location>
        <position position="229"/>
    </location>
</feature>
<dbReference type="NCBIfam" id="TIGR04183">
    <property type="entry name" value="Por_Secre_tail"/>
    <property type="match status" value="1"/>
</dbReference>
<dbReference type="PROSITE" id="PS00138">
    <property type="entry name" value="SUBTILASE_SER"/>
    <property type="match status" value="1"/>
</dbReference>
<gene>
    <name evidence="8" type="ORF">HUW51_20975</name>
</gene>
<dbReference type="PROSITE" id="PS51892">
    <property type="entry name" value="SUBTILASE"/>
    <property type="match status" value="1"/>
</dbReference>
<dbReference type="InterPro" id="IPR017317">
    <property type="entry name" value="Pept_S8_subtilisin_bacteroid-2"/>
</dbReference>
<dbReference type="InterPro" id="IPR026444">
    <property type="entry name" value="Secre_tail"/>
</dbReference>
<evidence type="ECO:0000313" key="8">
    <source>
        <dbReference type="EMBL" id="QNF35069.1"/>
    </source>
</evidence>
<dbReference type="CDD" id="cd07493">
    <property type="entry name" value="Peptidases_S8_9"/>
    <property type="match status" value="1"/>
</dbReference>
<dbReference type="PANTHER" id="PTHR43806">
    <property type="entry name" value="PEPTIDASE S8"/>
    <property type="match status" value="1"/>
</dbReference>
<evidence type="ECO:0000313" key="9">
    <source>
        <dbReference type="Proteomes" id="UP000515237"/>
    </source>
</evidence>
<feature type="active site" description="Charge relay system" evidence="5">
    <location>
        <position position="189"/>
    </location>
</feature>
<dbReference type="PIRSF" id="PIRSF037903">
    <property type="entry name" value="Subtilisin_rel_GFO_2223"/>
    <property type="match status" value="1"/>
</dbReference>
<evidence type="ECO:0000256" key="4">
    <source>
        <dbReference type="ARBA" id="ARBA00022825"/>
    </source>
</evidence>
<organism evidence="8 9">
    <name type="scientific">Adhaeribacter swui</name>
    <dbReference type="NCBI Taxonomy" id="2086471"/>
    <lineage>
        <taxon>Bacteria</taxon>
        <taxon>Pseudomonadati</taxon>
        <taxon>Bacteroidota</taxon>
        <taxon>Cytophagia</taxon>
        <taxon>Cytophagales</taxon>
        <taxon>Hymenobacteraceae</taxon>
        <taxon>Adhaeribacter</taxon>
    </lineage>
</organism>
<dbReference type="PANTHER" id="PTHR43806:SF67">
    <property type="entry name" value="EGF-LIKE DOMAIN-CONTAINING PROTEIN"/>
    <property type="match status" value="1"/>
</dbReference>
<dbReference type="InterPro" id="IPR015500">
    <property type="entry name" value="Peptidase_S8_subtilisin-rel"/>
</dbReference>
<feature type="signal peptide" evidence="6">
    <location>
        <begin position="1"/>
        <end position="23"/>
    </location>
</feature>
<dbReference type="GO" id="GO:0004252">
    <property type="term" value="F:serine-type endopeptidase activity"/>
    <property type="evidence" value="ECO:0007669"/>
    <property type="project" value="UniProtKB-UniRule"/>
</dbReference>
<comment type="similarity">
    <text evidence="1 5">Belongs to the peptidase S8 family.</text>
</comment>
<dbReference type="Gene3D" id="3.40.50.200">
    <property type="entry name" value="Peptidase S8/S53 domain"/>
    <property type="match status" value="1"/>
</dbReference>
<protein>
    <submittedName>
        <fullName evidence="8">S8 family serine peptidase</fullName>
    </submittedName>
</protein>
<keyword evidence="3 5" id="KW-0378">Hydrolase</keyword>
<dbReference type="KEGG" id="aswu:HUW51_20975"/>
<dbReference type="AlphaFoldDB" id="A0A7G7GD35"/>
<dbReference type="EMBL" id="CP055156">
    <property type="protein sequence ID" value="QNF35069.1"/>
    <property type="molecule type" value="Genomic_DNA"/>
</dbReference>
<dbReference type="RefSeq" id="WP_185271559.1">
    <property type="nucleotide sequence ID" value="NZ_CP055156.1"/>
</dbReference>
<dbReference type="InterPro" id="IPR000209">
    <property type="entry name" value="Peptidase_S8/S53_dom"/>
</dbReference>
<dbReference type="PRINTS" id="PR00723">
    <property type="entry name" value="SUBTILISIN"/>
</dbReference>
<keyword evidence="4 5" id="KW-0720">Serine protease</keyword>
<evidence type="ECO:0000259" key="7">
    <source>
        <dbReference type="Pfam" id="PF00082"/>
    </source>
</evidence>
<keyword evidence="6" id="KW-0732">Signal</keyword>
<dbReference type="InterPro" id="IPR036852">
    <property type="entry name" value="Peptidase_S8/S53_dom_sf"/>
</dbReference>
<evidence type="ECO:0000256" key="5">
    <source>
        <dbReference type="PROSITE-ProRule" id="PRU01240"/>
    </source>
</evidence>
<evidence type="ECO:0000256" key="6">
    <source>
        <dbReference type="SAM" id="SignalP"/>
    </source>
</evidence>
<dbReference type="Proteomes" id="UP000515237">
    <property type="component" value="Chromosome"/>
</dbReference>
<name>A0A7G7GD35_9BACT</name>
<proteinExistence type="inferred from homology"/>
<dbReference type="GO" id="GO:0006508">
    <property type="term" value="P:proteolysis"/>
    <property type="evidence" value="ECO:0007669"/>
    <property type="project" value="UniProtKB-KW"/>
</dbReference>
<accession>A0A7G7GD35</accession>
<dbReference type="InterPro" id="IPR023828">
    <property type="entry name" value="Peptidase_S8_Ser-AS"/>
</dbReference>
<evidence type="ECO:0000256" key="3">
    <source>
        <dbReference type="ARBA" id="ARBA00022801"/>
    </source>
</evidence>
<keyword evidence="2 5" id="KW-0645">Protease</keyword>